<name>A0A2N5UIU4_9BASI</name>
<organism evidence="1 2">
    <name type="scientific">Puccinia coronata f. sp. avenae</name>
    <dbReference type="NCBI Taxonomy" id="200324"/>
    <lineage>
        <taxon>Eukaryota</taxon>
        <taxon>Fungi</taxon>
        <taxon>Dikarya</taxon>
        <taxon>Basidiomycota</taxon>
        <taxon>Pucciniomycotina</taxon>
        <taxon>Pucciniomycetes</taxon>
        <taxon>Pucciniales</taxon>
        <taxon>Pucciniaceae</taxon>
        <taxon>Puccinia</taxon>
    </lineage>
</organism>
<proteinExistence type="predicted"/>
<accession>A0A2N5UIU4</accession>
<evidence type="ECO:0000313" key="1">
    <source>
        <dbReference type="EMBL" id="PLW37670.1"/>
    </source>
</evidence>
<reference evidence="1 2" key="1">
    <citation type="submission" date="2017-11" db="EMBL/GenBank/DDBJ databases">
        <title>De novo assembly and phasing of dikaryotic genomes from two isolates of Puccinia coronata f. sp. avenae, the causal agent of oat crown rust.</title>
        <authorList>
            <person name="Miller M.E."/>
            <person name="Zhang Y."/>
            <person name="Omidvar V."/>
            <person name="Sperschneider J."/>
            <person name="Schwessinger B."/>
            <person name="Raley C."/>
            <person name="Palmer J.M."/>
            <person name="Garnica D."/>
            <person name="Upadhyaya N."/>
            <person name="Rathjen J."/>
            <person name="Taylor J.M."/>
            <person name="Park R.F."/>
            <person name="Dodds P.N."/>
            <person name="Hirsch C.D."/>
            <person name="Kianian S.F."/>
            <person name="Figueroa M."/>
        </authorList>
    </citation>
    <scope>NUCLEOTIDE SEQUENCE [LARGE SCALE GENOMIC DNA]</scope>
    <source>
        <strain evidence="1">12SD80</strain>
    </source>
</reference>
<gene>
    <name evidence="1" type="ORF">PCASD_12177</name>
</gene>
<dbReference type="Proteomes" id="UP000235392">
    <property type="component" value="Unassembled WGS sequence"/>
</dbReference>
<dbReference type="AlphaFoldDB" id="A0A2N5UIU4"/>
<comment type="caution">
    <text evidence="1">The sequence shown here is derived from an EMBL/GenBank/DDBJ whole genome shotgun (WGS) entry which is preliminary data.</text>
</comment>
<dbReference type="EMBL" id="PGCI01000139">
    <property type="protein sequence ID" value="PLW37670.1"/>
    <property type="molecule type" value="Genomic_DNA"/>
</dbReference>
<evidence type="ECO:0000313" key="2">
    <source>
        <dbReference type="Proteomes" id="UP000235392"/>
    </source>
</evidence>
<sequence length="63" mass="7077">MSRMKRKADAQPKDKVILVENGNSDCNSDEPVANSLKRRWLGKELFLGEPAQAAHWGNDVAPW</sequence>
<protein>
    <submittedName>
        <fullName evidence="1">Uncharacterized protein</fullName>
    </submittedName>
</protein>